<evidence type="ECO:0000256" key="5">
    <source>
        <dbReference type="ARBA" id="ARBA00022777"/>
    </source>
</evidence>
<dbReference type="SUPFAM" id="SSF103190">
    <property type="entry name" value="Sensory domain-like"/>
    <property type="match status" value="2"/>
</dbReference>
<dbReference type="Gene3D" id="3.30.450.20">
    <property type="entry name" value="PAS domain"/>
    <property type="match status" value="2"/>
</dbReference>
<dbReference type="Proteomes" id="UP000291106">
    <property type="component" value="Chromosome"/>
</dbReference>
<evidence type="ECO:0000259" key="8">
    <source>
        <dbReference type="Pfam" id="PF13426"/>
    </source>
</evidence>
<evidence type="ECO:0000313" key="10">
    <source>
        <dbReference type="Proteomes" id="UP000291106"/>
    </source>
</evidence>
<keyword evidence="4" id="KW-0547">Nucleotide-binding</keyword>
<dbReference type="InterPro" id="IPR000014">
    <property type="entry name" value="PAS"/>
</dbReference>
<evidence type="ECO:0000256" key="3">
    <source>
        <dbReference type="ARBA" id="ARBA00022679"/>
    </source>
</evidence>
<dbReference type="AlphaFoldDB" id="A0A411PJS9"/>
<dbReference type="GO" id="GO:0000160">
    <property type="term" value="P:phosphorelay signal transduction system"/>
    <property type="evidence" value="ECO:0007669"/>
    <property type="project" value="UniProtKB-KW"/>
</dbReference>
<name>A0A411PJS9_9GAMM</name>
<dbReference type="RefSeq" id="WP_130601019.1">
    <property type="nucleotide sequence ID" value="NZ_CP036200.1"/>
</dbReference>
<evidence type="ECO:0000256" key="4">
    <source>
        <dbReference type="ARBA" id="ARBA00022741"/>
    </source>
</evidence>
<gene>
    <name evidence="9" type="ORF">EXU30_13925</name>
</gene>
<evidence type="ECO:0000256" key="2">
    <source>
        <dbReference type="ARBA" id="ARBA00022553"/>
    </source>
</evidence>
<evidence type="ECO:0000313" key="9">
    <source>
        <dbReference type="EMBL" id="QBF83672.1"/>
    </source>
</evidence>
<keyword evidence="3" id="KW-0808">Transferase</keyword>
<dbReference type="InterPro" id="IPR035965">
    <property type="entry name" value="PAS-like_dom_sf"/>
</dbReference>
<dbReference type="KEGG" id="smai:EXU30_13925"/>
<keyword evidence="6" id="KW-0067">ATP-binding</keyword>
<dbReference type="OrthoDB" id="6244250at2"/>
<evidence type="ECO:0000256" key="1">
    <source>
        <dbReference type="ARBA" id="ARBA00004370"/>
    </source>
</evidence>
<dbReference type="GO" id="GO:0016020">
    <property type="term" value="C:membrane"/>
    <property type="evidence" value="ECO:0007669"/>
    <property type="project" value="UniProtKB-SubCell"/>
</dbReference>
<organism evidence="9 10">
    <name type="scientific">Shewanella maritima</name>
    <dbReference type="NCBI Taxonomy" id="2520507"/>
    <lineage>
        <taxon>Bacteria</taxon>
        <taxon>Pseudomonadati</taxon>
        <taxon>Pseudomonadota</taxon>
        <taxon>Gammaproteobacteria</taxon>
        <taxon>Alteromonadales</taxon>
        <taxon>Shewanellaceae</taxon>
        <taxon>Shewanella</taxon>
    </lineage>
</organism>
<dbReference type="EMBL" id="CP036200">
    <property type="protein sequence ID" value="QBF83672.1"/>
    <property type="molecule type" value="Genomic_DNA"/>
</dbReference>
<feature type="domain" description="PAS" evidence="8">
    <location>
        <begin position="363"/>
        <end position="457"/>
    </location>
</feature>
<dbReference type="InterPro" id="IPR029151">
    <property type="entry name" value="Sensor-like_sf"/>
</dbReference>
<protein>
    <submittedName>
        <fullName evidence="9">PAS domain-containing protein</fullName>
    </submittedName>
</protein>
<dbReference type="SUPFAM" id="SSF55785">
    <property type="entry name" value="PYP-like sensor domain (PAS domain)"/>
    <property type="match status" value="1"/>
</dbReference>
<keyword evidence="5" id="KW-0418">Kinase</keyword>
<evidence type="ECO:0000256" key="6">
    <source>
        <dbReference type="ARBA" id="ARBA00022840"/>
    </source>
</evidence>
<evidence type="ECO:0000256" key="7">
    <source>
        <dbReference type="ARBA" id="ARBA00023012"/>
    </source>
</evidence>
<sequence length="745" mass="84699">MFKRKKATKSSKALLISSQKVRWTRKQVLSLASQLLLLNISIIIATAMFISIGERSLQDDWAQQRYSELQTVGTLTSERTDFFKFRTITFSRGELLRQYLENPTADKKQRLITQWDSLSRNIPELLGVALFSPQGKLKFSSSDEFIDLTLPPSVMDPNRAFGGNEIYSSPMAFTPINGVLEPYVYQLAWIENPDQSIKGYLVTYNSIIKMLQSVKPAFFDQASPLLLLDTKGFLYAGAGQPRPLKGMPDTLGSSIAQSYPELWQNMAQNNYGQFHSNEATFVFLKIEVSNQAEAQREYYTLSYIRHSDIADKFFEWKLVLIAVGLVISLLSSLLVILRQLYNLEGQAKVNSIYLANGLFNSENCCMLINRNGRIVTANQSAYKYVNLPEEEIVDRTLQRIFNIPEQVYQEINTIVNKGENWTGELRLNNDEKRLFHLCISLEPTNDRHWIVTFYDMSLFAKSQRQANRYKMLADAAVPIALTDADGKILKFNQQFNKVMGLAESPERNIMALLGQDLQSQWHNIMTALPIQGSWSAQLLPFSKARFDQSYRLTINCQLNQDGEIDYLVFTLEEANPSSANSKGQNIIGQVGNFVMRMSDFEDKFNTLSESTRAQSNLMLIDINPDGLFSHMGDINQIEKRQKEIELALLVDIPSQYQLVSWQLGKLLIFLPETNATQTHQYAINCIKLLEENELGEGIDIGIAGYLEPQNFEQYLAKAEVALRRAKQSGDQNICQAFTRPMSIDG</sequence>
<keyword evidence="10" id="KW-1185">Reference proteome</keyword>
<accession>A0A411PJS9</accession>
<dbReference type="CDD" id="cd00130">
    <property type="entry name" value="PAS"/>
    <property type="match status" value="1"/>
</dbReference>
<dbReference type="Pfam" id="PF13426">
    <property type="entry name" value="PAS_9"/>
    <property type="match status" value="1"/>
</dbReference>
<dbReference type="GO" id="GO:0005524">
    <property type="term" value="F:ATP binding"/>
    <property type="evidence" value="ECO:0007669"/>
    <property type="project" value="UniProtKB-KW"/>
</dbReference>
<proteinExistence type="predicted"/>
<reference evidence="9 10" key="1">
    <citation type="submission" date="2019-02" db="EMBL/GenBank/DDBJ databases">
        <title>Shewanella sp. D4-2 isolated from Dokdo Island.</title>
        <authorList>
            <person name="Baek K."/>
        </authorList>
    </citation>
    <scope>NUCLEOTIDE SEQUENCE [LARGE SCALE GENOMIC DNA]</scope>
    <source>
        <strain evidence="9 10">D4-2</strain>
    </source>
</reference>
<keyword evidence="2" id="KW-0597">Phosphoprotein</keyword>
<keyword evidence="7" id="KW-0902">Two-component regulatory system</keyword>
<dbReference type="GO" id="GO:0016301">
    <property type="term" value="F:kinase activity"/>
    <property type="evidence" value="ECO:0007669"/>
    <property type="project" value="UniProtKB-KW"/>
</dbReference>
<comment type="subcellular location">
    <subcellularLocation>
        <location evidence="1">Membrane</location>
    </subcellularLocation>
</comment>